<evidence type="ECO:0000313" key="4">
    <source>
        <dbReference type="EMBL" id="GII95099.1"/>
    </source>
</evidence>
<keyword evidence="5" id="KW-1185">Reference proteome</keyword>
<dbReference type="InterPro" id="IPR025736">
    <property type="entry name" value="PucR_C-HTH_dom"/>
</dbReference>
<dbReference type="Proteomes" id="UP000606172">
    <property type="component" value="Unassembled WGS sequence"/>
</dbReference>
<dbReference type="InterPro" id="IPR041522">
    <property type="entry name" value="CdaR_GGDEF"/>
</dbReference>
<evidence type="ECO:0000259" key="2">
    <source>
        <dbReference type="Pfam" id="PF13556"/>
    </source>
</evidence>
<comment type="similarity">
    <text evidence="1">Belongs to the CdaR family.</text>
</comment>
<protein>
    <submittedName>
        <fullName evidence="4">PucR family transcriptional regulator</fullName>
    </submittedName>
</protein>
<reference evidence="4" key="1">
    <citation type="submission" date="2021-01" db="EMBL/GenBank/DDBJ databases">
        <title>Whole genome shotgun sequence of Sinosporangium siamense NBRC 109515.</title>
        <authorList>
            <person name="Komaki H."/>
            <person name="Tamura T."/>
        </authorList>
    </citation>
    <scope>NUCLEOTIDE SEQUENCE</scope>
    <source>
        <strain evidence="4">NBRC 109515</strain>
    </source>
</reference>
<organism evidence="4 5">
    <name type="scientific">Sinosporangium siamense</name>
    <dbReference type="NCBI Taxonomy" id="1367973"/>
    <lineage>
        <taxon>Bacteria</taxon>
        <taxon>Bacillati</taxon>
        <taxon>Actinomycetota</taxon>
        <taxon>Actinomycetes</taxon>
        <taxon>Streptosporangiales</taxon>
        <taxon>Streptosporangiaceae</taxon>
        <taxon>Sinosporangium</taxon>
    </lineage>
</organism>
<dbReference type="PANTHER" id="PTHR33744">
    <property type="entry name" value="CARBOHYDRATE DIACID REGULATOR"/>
    <property type="match status" value="1"/>
</dbReference>
<dbReference type="RefSeq" id="WP_204030185.1">
    <property type="nucleotide sequence ID" value="NZ_BOOW01000033.1"/>
</dbReference>
<dbReference type="EMBL" id="BOOW01000033">
    <property type="protein sequence ID" value="GII95099.1"/>
    <property type="molecule type" value="Genomic_DNA"/>
</dbReference>
<evidence type="ECO:0000313" key="5">
    <source>
        <dbReference type="Proteomes" id="UP000606172"/>
    </source>
</evidence>
<feature type="domain" description="PucR C-terminal helix-turn-helix" evidence="2">
    <location>
        <begin position="455"/>
        <end position="507"/>
    </location>
</feature>
<dbReference type="PANTHER" id="PTHR33744:SF17">
    <property type="entry name" value="CONSERVED PROTEIN"/>
    <property type="match status" value="1"/>
</dbReference>
<dbReference type="Gene3D" id="1.10.10.2840">
    <property type="entry name" value="PucR C-terminal helix-turn-helix domain"/>
    <property type="match status" value="1"/>
</dbReference>
<proteinExistence type="inferred from homology"/>
<dbReference type="InterPro" id="IPR051448">
    <property type="entry name" value="CdaR-like_regulators"/>
</dbReference>
<gene>
    <name evidence="4" type="ORF">Ssi02_53300</name>
</gene>
<dbReference type="InterPro" id="IPR042070">
    <property type="entry name" value="PucR_C-HTH_sf"/>
</dbReference>
<dbReference type="Pfam" id="PF13556">
    <property type="entry name" value="HTH_30"/>
    <property type="match status" value="1"/>
</dbReference>
<evidence type="ECO:0000256" key="1">
    <source>
        <dbReference type="ARBA" id="ARBA00006754"/>
    </source>
</evidence>
<name>A0A919RME6_9ACTN</name>
<evidence type="ECO:0000259" key="3">
    <source>
        <dbReference type="Pfam" id="PF17853"/>
    </source>
</evidence>
<feature type="domain" description="CdaR GGDEF-like" evidence="3">
    <location>
        <begin position="294"/>
        <end position="408"/>
    </location>
</feature>
<dbReference type="Pfam" id="PF17853">
    <property type="entry name" value="GGDEF_2"/>
    <property type="match status" value="1"/>
</dbReference>
<dbReference type="AlphaFoldDB" id="A0A919RME6"/>
<comment type="caution">
    <text evidence="4">The sequence shown here is derived from an EMBL/GenBank/DDBJ whole genome shotgun (WGS) entry which is preliminary data.</text>
</comment>
<sequence>MELNDPKVFVTLVPAPGRLSYGTAASGVAIHDPLDPHPPRPAAVVLLTGVDPRSPEAPAVVAGLTGCAVVVVRHCPAPPDALLTAAARAGVALIAPREPLPWSQVHTMMVRAARDHGPGSENAAEALAGVAPGDLPALADAVATAVRRPVMIVDTRWRLLAYSAVPGQWIDDLQREVIMARSVPERDAPPATRTLLLVGDRALRFSTGEDTQNDTADDTDVPRIGAGIRVGETPLGMLWVLEGREPLPDAALPLVEDLARLAGPHLARHEAVRTAERERRGELAGQAIDGGPGTEAACRALGVDLAAGVAVAVVRLTHPASPVRLRALLDGVTAYIGARRRGAACVLRGDTVYCLVPVPDQAAADALREAAGGLVEALRDTVACVGDRTADAAGLAVSRRRAELALAVLREGERVVSVADVRARVAARELDELLAAAPHLLVHGLGELQGFEDAVLAWIEHLGDARTAADLAGLHPHSLRYRIRRLAARGLDLHDPDTRLLAWSTLRLVRHARERPAEMQETRPAAGVADEGH</sequence>
<accession>A0A919RME6</accession>